<keyword evidence="3" id="KW-1185">Reference proteome</keyword>
<evidence type="ECO:0000313" key="3">
    <source>
        <dbReference type="Proteomes" id="UP000002875"/>
    </source>
</evidence>
<keyword evidence="1" id="KW-0812">Transmembrane</keyword>
<sequence>MNLFLQGIVSPYLKEYTDIGLAKSIVQMVMALSAIMGLYFAYRVFQKFQNGEDDASQKLWLWLTGFLILLVGLVFLSQTLLKNDNALQ</sequence>
<dbReference type="Pfam" id="PF13572">
    <property type="entry name" value="DUF4134"/>
    <property type="match status" value="1"/>
</dbReference>
<dbReference type="InterPro" id="IPR025408">
    <property type="entry name" value="DUF4134"/>
</dbReference>
<feature type="transmembrane region" description="Helical" evidence="1">
    <location>
        <begin position="20"/>
        <end position="40"/>
    </location>
</feature>
<keyword evidence="1" id="KW-1133">Transmembrane helix</keyword>
<evidence type="ECO:0008006" key="4">
    <source>
        <dbReference type="Google" id="ProtNLM"/>
    </source>
</evidence>
<dbReference type="RefSeq" id="WP_015026332.1">
    <property type="nucleotide sequence ID" value="NC_018742.1"/>
</dbReference>
<keyword evidence="2" id="KW-0614">Plasmid</keyword>
<feature type="transmembrane region" description="Helical" evidence="1">
    <location>
        <begin position="60"/>
        <end position="81"/>
    </location>
</feature>
<protein>
    <recommendedName>
        <fullName evidence="4">DUF4134 domain-containing protein</fullName>
    </recommendedName>
</protein>
<evidence type="ECO:0000313" key="2">
    <source>
        <dbReference type="EMBL" id="AFK05586.1"/>
    </source>
</evidence>
<accession>A0ABM5N7Z6</accession>
<dbReference type="Proteomes" id="UP000002875">
    <property type="component" value="Plasmid pEMTOL01"/>
</dbReference>
<name>A0ABM5N7Z6_EMTOG</name>
<evidence type="ECO:0000256" key="1">
    <source>
        <dbReference type="SAM" id="Phobius"/>
    </source>
</evidence>
<organism evidence="2 3">
    <name type="scientific">Emticicia oligotrophica (strain DSM 17448 / CIP 109782 / MTCC 6937 / GPTSA100-15)</name>
    <dbReference type="NCBI Taxonomy" id="929562"/>
    <lineage>
        <taxon>Bacteria</taxon>
        <taxon>Pseudomonadati</taxon>
        <taxon>Bacteroidota</taxon>
        <taxon>Cytophagia</taxon>
        <taxon>Cytophagales</taxon>
        <taxon>Leadbetterellaceae</taxon>
        <taxon>Emticicia</taxon>
    </lineage>
</organism>
<dbReference type="EMBL" id="CP002962">
    <property type="protein sequence ID" value="AFK05586.1"/>
    <property type="molecule type" value="Genomic_DNA"/>
</dbReference>
<proteinExistence type="predicted"/>
<keyword evidence="1" id="KW-0472">Membrane</keyword>
<reference evidence="2 3" key="1">
    <citation type="submission" date="2011-07" db="EMBL/GenBank/DDBJ databases">
        <title>The complete genome of plasmid 1 of Emticicia oligotrophica DSM 17448.</title>
        <authorList>
            <consortium name="US DOE Joint Genome Institute (JGI-PGF)"/>
            <person name="Lucas S."/>
            <person name="Han J."/>
            <person name="Lapidus A."/>
            <person name="Bruce D."/>
            <person name="Goodwin L."/>
            <person name="Pitluck S."/>
            <person name="Peters L."/>
            <person name="Kyrpides N."/>
            <person name="Mavromatis K."/>
            <person name="Ivanova N."/>
            <person name="Ovchinnikova G."/>
            <person name="Teshima H."/>
            <person name="Detter J.C."/>
            <person name="Tapia R."/>
            <person name="Han C."/>
            <person name="Land M."/>
            <person name="Hauser L."/>
            <person name="Markowitz V."/>
            <person name="Cheng J.-F."/>
            <person name="Hugenholtz P."/>
            <person name="Woyke T."/>
            <person name="Wu D."/>
            <person name="Tindall B."/>
            <person name="Pomrenke H."/>
            <person name="Brambilla E."/>
            <person name="Klenk H.-P."/>
            <person name="Eisen J.A."/>
        </authorList>
    </citation>
    <scope>NUCLEOTIDE SEQUENCE [LARGE SCALE GENOMIC DNA]</scope>
    <source>
        <strain evidence="3">DSM 17448 / GPTSA100-15</strain>
        <plasmid evidence="2 3">pEMTOL01</plasmid>
    </source>
</reference>
<geneLocation type="plasmid" evidence="2 3">
    <name>pEMTOL01</name>
</geneLocation>
<gene>
    <name evidence="2" type="ordered locus">Emtol_0319</name>
</gene>